<sequence>MRQTRIIILLLGLNASILWAMGARSSGLGQSFGLSQGAVRFYYQVTQFQAPDGIRAEISYSLPYDQVQFVAQGRQFKAAYSFSVIVMDAKGGQVAGDSWERSLSVEKYQELQKGNYLACDTFSLKVLPGKYKFLIICTDNNSERRGASEIKLEIKSFQPGSLYLSGLRFQKMQDEKLIPWPKRQYGDGNGDINLYYRIYSNQPESIKAGYSLLRFGSTVNSWVQNETLAAAGNELAVTKTIRADSLLTGSYVLILEVQQAGQEAAARESLFVRNSKFITAKDYREQIDQLEYISKGREMDSLRQAPPALRETLLLRFWQLRDPDTTTLVNEFRDEYYDRVNYANEHFGSVFKPGWKSDMGMVYIIFGLADEIERHPFELEYPAYEIWYYYSDGRRYVFMDRKGIGDYELIYPKRERVR</sequence>
<dbReference type="EMBL" id="JACQXR010000056">
    <property type="protein sequence ID" value="MBI4726517.1"/>
    <property type="molecule type" value="Genomic_DNA"/>
</dbReference>
<gene>
    <name evidence="2" type="ORF">HY768_04720</name>
</gene>
<accession>A0A933I8C9</accession>
<protein>
    <submittedName>
        <fullName evidence="2">GWxTD domain-containing protein</fullName>
    </submittedName>
</protein>
<dbReference type="NCBIfam" id="TIGR04514">
    <property type="entry name" value="GWxTD_dom"/>
    <property type="match status" value="1"/>
</dbReference>
<dbReference type="InterPro" id="IPR030959">
    <property type="entry name" value="GWxTD_dom"/>
</dbReference>
<evidence type="ECO:0000313" key="2">
    <source>
        <dbReference type="EMBL" id="MBI4726517.1"/>
    </source>
</evidence>
<comment type="caution">
    <text evidence="2">The sequence shown here is derived from an EMBL/GenBank/DDBJ whole genome shotgun (WGS) entry which is preliminary data.</text>
</comment>
<feature type="domain" description="GWxTD" evidence="1">
    <location>
        <begin position="260"/>
        <end position="392"/>
    </location>
</feature>
<proteinExistence type="predicted"/>
<name>A0A933I8C9_UNCT6</name>
<evidence type="ECO:0000313" key="3">
    <source>
        <dbReference type="Proteomes" id="UP000736328"/>
    </source>
</evidence>
<evidence type="ECO:0000259" key="1">
    <source>
        <dbReference type="Pfam" id="PF20094"/>
    </source>
</evidence>
<dbReference type="AlphaFoldDB" id="A0A933I8C9"/>
<organism evidence="2 3">
    <name type="scientific">candidate division TA06 bacterium</name>
    <dbReference type="NCBI Taxonomy" id="2250710"/>
    <lineage>
        <taxon>Bacteria</taxon>
        <taxon>Bacteria division TA06</taxon>
    </lineage>
</organism>
<reference evidence="2" key="1">
    <citation type="submission" date="2020-07" db="EMBL/GenBank/DDBJ databases">
        <title>Huge and variable diversity of episymbiotic CPR bacteria and DPANN archaea in groundwater ecosystems.</title>
        <authorList>
            <person name="He C.Y."/>
            <person name="Keren R."/>
            <person name="Whittaker M."/>
            <person name="Farag I.F."/>
            <person name="Doudna J."/>
            <person name="Cate J.H.D."/>
            <person name="Banfield J.F."/>
        </authorList>
    </citation>
    <scope>NUCLEOTIDE SEQUENCE</scope>
    <source>
        <strain evidence="2">NC_groundwater_1520_Pr4_B-0.1um_53_5</strain>
    </source>
</reference>
<dbReference type="Pfam" id="PF20094">
    <property type="entry name" value="GWxTD_dom"/>
    <property type="match status" value="1"/>
</dbReference>
<dbReference type="Proteomes" id="UP000736328">
    <property type="component" value="Unassembled WGS sequence"/>
</dbReference>